<dbReference type="Proteomes" id="UP000268007">
    <property type="component" value="Unassembled WGS sequence"/>
</dbReference>
<protein>
    <submittedName>
        <fullName evidence="5">AraC-like DNA-binding protein</fullName>
    </submittedName>
</protein>
<dbReference type="InterPro" id="IPR009057">
    <property type="entry name" value="Homeodomain-like_sf"/>
</dbReference>
<keyword evidence="2 5" id="KW-0238">DNA-binding</keyword>
<evidence type="ECO:0000313" key="5">
    <source>
        <dbReference type="EMBL" id="RKR82413.1"/>
    </source>
</evidence>
<evidence type="ECO:0000256" key="2">
    <source>
        <dbReference type="ARBA" id="ARBA00023125"/>
    </source>
</evidence>
<organism evidence="5 6">
    <name type="scientific">Mucilaginibacter gracilis</name>
    <dbReference type="NCBI Taxonomy" id="423350"/>
    <lineage>
        <taxon>Bacteria</taxon>
        <taxon>Pseudomonadati</taxon>
        <taxon>Bacteroidota</taxon>
        <taxon>Sphingobacteriia</taxon>
        <taxon>Sphingobacteriales</taxon>
        <taxon>Sphingobacteriaceae</taxon>
        <taxon>Mucilaginibacter</taxon>
    </lineage>
</organism>
<dbReference type="SMART" id="SM00342">
    <property type="entry name" value="HTH_ARAC"/>
    <property type="match status" value="1"/>
</dbReference>
<dbReference type="PANTHER" id="PTHR43280:SF32">
    <property type="entry name" value="TRANSCRIPTIONAL REGULATORY PROTEIN"/>
    <property type="match status" value="1"/>
</dbReference>
<name>A0A495J0Y9_9SPHI</name>
<evidence type="ECO:0000256" key="1">
    <source>
        <dbReference type="ARBA" id="ARBA00023015"/>
    </source>
</evidence>
<evidence type="ECO:0000256" key="3">
    <source>
        <dbReference type="ARBA" id="ARBA00023163"/>
    </source>
</evidence>
<dbReference type="PROSITE" id="PS01124">
    <property type="entry name" value="HTH_ARAC_FAMILY_2"/>
    <property type="match status" value="1"/>
</dbReference>
<reference evidence="5 6" key="1">
    <citation type="submission" date="2018-10" db="EMBL/GenBank/DDBJ databases">
        <title>Genomic Encyclopedia of Archaeal and Bacterial Type Strains, Phase II (KMG-II): from individual species to whole genera.</title>
        <authorList>
            <person name="Goeker M."/>
        </authorList>
    </citation>
    <scope>NUCLEOTIDE SEQUENCE [LARGE SCALE GENOMIC DNA]</scope>
    <source>
        <strain evidence="5 6">DSM 18602</strain>
    </source>
</reference>
<dbReference type="PANTHER" id="PTHR43280">
    <property type="entry name" value="ARAC-FAMILY TRANSCRIPTIONAL REGULATOR"/>
    <property type="match status" value="1"/>
</dbReference>
<sequence>MDLTIRVVPLPAGKTRKYPGNNQMKKETDTTYKFESLSEFHRVLGLPKPVHPLISLVYNTDGKIRIPDSTCKQFMLAFYKISYKPNLKGKFRYGQHYYDFDEGGLFFLAPNQLTGTSDQNLDFSGFTLFVHPDLLQNYPLAKKIHQYNFFSYSATEVLHLSDQEKATVLSMAQLIDEELNSRIDRLSQDVLISQLELFLNYADRFYQRQFLTRKAVNHDLLQKLEEILNAYFEHKAADKGIPTVQYLACELNLSPHYLSDMLRSLTGLNAQQHIHLKLIDKAKEKLSTTNLSISEVAYQLGFEHPQSFSTLFKSKTSLSPLEFRKSFN</sequence>
<evidence type="ECO:0000259" key="4">
    <source>
        <dbReference type="PROSITE" id="PS01124"/>
    </source>
</evidence>
<comment type="caution">
    <text evidence="5">The sequence shown here is derived from an EMBL/GenBank/DDBJ whole genome shotgun (WGS) entry which is preliminary data.</text>
</comment>
<dbReference type="GO" id="GO:0003700">
    <property type="term" value="F:DNA-binding transcription factor activity"/>
    <property type="evidence" value="ECO:0007669"/>
    <property type="project" value="InterPro"/>
</dbReference>
<dbReference type="SUPFAM" id="SSF46689">
    <property type="entry name" value="Homeodomain-like"/>
    <property type="match status" value="1"/>
</dbReference>
<keyword evidence="1" id="KW-0805">Transcription regulation</keyword>
<accession>A0A495J0Y9</accession>
<evidence type="ECO:0000313" key="6">
    <source>
        <dbReference type="Proteomes" id="UP000268007"/>
    </source>
</evidence>
<dbReference type="GO" id="GO:0043565">
    <property type="term" value="F:sequence-specific DNA binding"/>
    <property type="evidence" value="ECO:0007669"/>
    <property type="project" value="InterPro"/>
</dbReference>
<feature type="domain" description="HTH araC/xylS-type" evidence="4">
    <location>
        <begin position="226"/>
        <end position="326"/>
    </location>
</feature>
<keyword evidence="3" id="KW-0804">Transcription</keyword>
<dbReference type="Gene3D" id="1.10.10.60">
    <property type="entry name" value="Homeodomain-like"/>
    <property type="match status" value="1"/>
</dbReference>
<dbReference type="EMBL" id="RBKU01000001">
    <property type="protein sequence ID" value="RKR82413.1"/>
    <property type="molecule type" value="Genomic_DNA"/>
</dbReference>
<dbReference type="InterPro" id="IPR018060">
    <property type="entry name" value="HTH_AraC"/>
</dbReference>
<gene>
    <name evidence="5" type="ORF">BDD43_2593</name>
</gene>
<dbReference type="AlphaFoldDB" id="A0A495J0Y9"/>
<dbReference type="Pfam" id="PF12833">
    <property type="entry name" value="HTH_18"/>
    <property type="match status" value="1"/>
</dbReference>
<keyword evidence="6" id="KW-1185">Reference proteome</keyword>
<proteinExistence type="predicted"/>